<dbReference type="Gene3D" id="3.60.20.10">
    <property type="entry name" value="Glutamine Phosphoribosylpyrophosphate, subunit 1, domain 1"/>
    <property type="match status" value="1"/>
</dbReference>
<evidence type="ECO:0000256" key="5">
    <source>
        <dbReference type="ARBA" id="ARBA00022840"/>
    </source>
</evidence>
<reference evidence="13" key="1">
    <citation type="submission" date="2016-06" db="EMBL/GenBank/DDBJ databases">
        <authorList>
            <person name="Varghese N."/>
        </authorList>
    </citation>
    <scope>NUCLEOTIDE SEQUENCE [LARGE SCALE GENOMIC DNA]</scope>
    <source>
        <strain evidence="13">DSM 46123</strain>
    </source>
</reference>
<evidence type="ECO:0000256" key="4">
    <source>
        <dbReference type="ARBA" id="ARBA00022741"/>
    </source>
</evidence>
<dbReference type="InterPro" id="IPR001962">
    <property type="entry name" value="Asn_synthase"/>
</dbReference>
<proteinExistence type="inferred from homology"/>
<evidence type="ECO:0000313" key="12">
    <source>
        <dbReference type="EMBL" id="SCL30266.1"/>
    </source>
</evidence>
<dbReference type="InterPro" id="IPR014729">
    <property type="entry name" value="Rossmann-like_a/b/a_fold"/>
</dbReference>
<dbReference type="PANTHER" id="PTHR43284:SF1">
    <property type="entry name" value="ASPARAGINE SYNTHETASE"/>
    <property type="match status" value="1"/>
</dbReference>
<dbReference type="PANTHER" id="PTHR43284">
    <property type="entry name" value="ASPARAGINE SYNTHETASE (GLUTAMINE-HYDROLYZING)"/>
    <property type="match status" value="1"/>
</dbReference>
<keyword evidence="6" id="KW-0028">Amino-acid biosynthesis</keyword>
<dbReference type="InterPro" id="IPR051786">
    <property type="entry name" value="ASN_synthetase/amidase"/>
</dbReference>
<dbReference type="EC" id="6.3.5.4" evidence="3"/>
<dbReference type="GO" id="GO:0005524">
    <property type="term" value="F:ATP binding"/>
    <property type="evidence" value="ECO:0007669"/>
    <property type="project" value="UniProtKB-KW"/>
</dbReference>
<dbReference type="InterPro" id="IPR029055">
    <property type="entry name" value="Ntn_hydrolases_N"/>
</dbReference>
<dbReference type="SUPFAM" id="SSF56235">
    <property type="entry name" value="N-terminal nucleophile aminohydrolases (Ntn hydrolases)"/>
    <property type="match status" value="1"/>
</dbReference>
<dbReference type="GO" id="GO:0006529">
    <property type="term" value="P:asparagine biosynthetic process"/>
    <property type="evidence" value="ECO:0007669"/>
    <property type="project" value="UniProtKB-KW"/>
</dbReference>
<evidence type="ECO:0000256" key="6">
    <source>
        <dbReference type="ARBA" id="ARBA00022888"/>
    </source>
</evidence>
<keyword evidence="4 9" id="KW-0547">Nucleotide-binding</keyword>
<dbReference type="CDD" id="cd01991">
    <property type="entry name" value="Asn_synthase_B_C"/>
    <property type="match status" value="1"/>
</dbReference>
<dbReference type="Pfam" id="PF13522">
    <property type="entry name" value="GATase_6"/>
    <property type="match status" value="1"/>
</dbReference>
<evidence type="ECO:0000259" key="11">
    <source>
        <dbReference type="PROSITE" id="PS51278"/>
    </source>
</evidence>
<comment type="similarity">
    <text evidence="2">Belongs to the asparagine synthetase family.</text>
</comment>
<keyword evidence="5 9" id="KW-0067">ATP-binding</keyword>
<keyword evidence="6" id="KW-0061">Asparagine biosynthesis</keyword>
<dbReference type="Proteomes" id="UP000198906">
    <property type="component" value="Unassembled WGS sequence"/>
</dbReference>
<dbReference type="InterPro" id="IPR017932">
    <property type="entry name" value="GATase_2_dom"/>
</dbReference>
<dbReference type="RefSeq" id="WP_091462869.1">
    <property type="nucleotide sequence ID" value="NZ_FMHU01000002.1"/>
</dbReference>
<feature type="site" description="Important for beta-aspartyl-AMP intermediate formation" evidence="10">
    <location>
        <position position="383"/>
    </location>
</feature>
<dbReference type="Gene3D" id="3.40.50.620">
    <property type="entry name" value="HUPs"/>
    <property type="match status" value="1"/>
</dbReference>
<sequence>MSGIAGWVDYERDLSRAHSTVRAMSATMANRGPDAEGIWTSPRAAIGHRRLALVELVELDGGRQPYVVEADGQVLAVVSLDGDVYNAPALRAELESHGHRFRSRGDAEVVAYAYLQWGAGLAEKLEGGYAFAVWDVRREELLLVRDRLGNKPMFYYPTPHGVLFASERKAILDHPQAEAVVDVDGLREILSYAGTPGHGVFKGMYQVRAGHVVRVARSGHREERYWALEAQPHTDDLDTTVATVRELLEQSVGGQLTADVPLGMMLSGGLDSSGVTALAARALKERGEGPLHTFTVSFGSVEEFTPDEVWGSSDAPYVKELVDGIGAEHTDIVLDTADLLDPIVAANALRAKDVPSPLGNMNTSLYVLCRAVQEHTPLALLGDAADGVFGGTMWMSMPPLIEAQTFPWIAMAHWGGGKHGMGTDLIEAGLLERLDMRGYTSGRYREAMDRVPLLPGETGQEKRMREMWYLNVTNWLETLIPHSESIAGSVGLALRLPYCDHRLVQYVYSAPWAQKSFDGREKSLLRAAVRDVLPPSIVDRKKSPYPVTQDAAYAKALCDQLLTLTEDRDAPIAGLVDVTAAKAFAADPDSLISGPRAWVARTHVEMLFQLNMWLDQYRVRVDL</sequence>
<organism evidence="12 13">
    <name type="scientific">Micromonospora inyonensis</name>
    <dbReference type="NCBI Taxonomy" id="47866"/>
    <lineage>
        <taxon>Bacteria</taxon>
        <taxon>Bacillati</taxon>
        <taxon>Actinomycetota</taxon>
        <taxon>Actinomycetes</taxon>
        <taxon>Micromonosporales</taxon>
        <taxon>Micromonosporaceae</taxon>
        <taxon>Micromonospora</taxon>
    </lineage>
</organism>
<dbReference type="EMBL" id="FMHU01000002">
    <property type="protein sequence ID" value="SCL30266.1"/>
    <property type="molecule type" value="Genomic_DNA"/>
</dbReference>
<gene>
    <name evidence="12" type="ORF">GA0074694_5644</name>
</gene>
<evidence type="ECO:0000313" key="13">
    <source>
        <dbReference type="Proteomes" id="UP000198906"/>
    </source>
</evidence>
<dbReference type="GO" id="GO:0005829">
    <property type="term" value="C:cytosol"/>
    <property type="evidence" value="ECO:0007669"/>
    <property type="project" value="TreeGrafter"/>
</dbReference>
<dbReference type="SUPFAM" id="SSF52402">
    <property type="entry name" value="Adenine nucleotide alpha hydrolases-like"/>
    <property type="match status" value="1"/>
</dbReference>
<dbReference type="STRING" id="47866.GA0074694_5644"/>
<dbReference type="GO" id="GO:0004066">
    <property type="term" value="F:asparagine synthase (glutamine-hydrolyzing) activity"/>
    <property type="evidence" value="ECO:0007669"/>
    <property type="project" value="UniProtKB-EC"/>
</dbReference>
<comment type="catalytic activity">
    <reaction evidence="8">
        <text>L-aspartate + L-glutamine + ATP + H2O = L-asparagine + L-glutamate + AMP + diphosphate + H(+)</text>
        <dbReference type="Rhea" id="RHEA:12228"/>
        <dbReference type="ChEBI" id="CHEBI:15377"/>
        <dbReference type="ChEBI" id="CHEBI:15378"/>
        <dbReference type="ChEBI" id="CHEBI:29985"/>
        <dbReference type="ChEBI" id="CHEBI:29991"/>
        <dbReference type="ChEBI" id="CHEBI:30616"/>
        <dbReference type="ChEBI" id="CHEBI:33019"/>
        <dbReference type="ChEBI" id="CHEBI:58048"/>
        <dbReference type="ChEBI" id="CHEBI:58359"/>
        <dbReference type="ChEBI" id="CHEBI:456215"/>
        <dbReference type="EC" id="6.3.5.4"/>
    </reaction>
</comment>
<evidence type="ECO:0000256" key="3">
    <source>
        <dbReference type="ARBA" id="ARBA00012737"/>
    </source>
</evidence>
<dbReference type="AlphaFoldDB" id="A0A1C6SL42"/>
<dbReference type="InterPro" id="IPR033738">
    <property type="entry name" value="AsnB_N"/>
</dbReference>
<feature type="binding site" evidence="9">
    <location>
        <position position="106"/>
    </location>
    <ligand>
        <name>L-glutamine</name>
        <dbReference type="ChEBI" id="CHEBI:58359"/>
    </ligand>
</feature>
<dbReference type="InterPro" id="IPR006426">
    <property type="entry name" value="Asn_synth_AEB"/>
</dbReference>
<feature type="binding site" evidence="9">
    <location>
        <position position="296"/>
    </location>
    <ligand>
        <name>ATP</name>
        <dbReference type="ChEBI" id="CHEBI:30616"/>
    </ligand>
</feature>
<dbReference type="PIRSF" id="PIRSF001589">
    <property type="entry name" value="Asn_synthetase_glu-h"/>
    <property type="match status" value="1"/>
</dbReference>
<dbReference type="NCBIfam" id="TIGR01536">
    <property type="entry name" value="asn_synth_AEB"/>
    <property type="match status" value="1"/>
</dbReference>
<dbReference type="CDD" id="cd00712">
    <property type="entry name" value="AsnB"/>
    <property type="match status" value="1"/>
</dbReference>
<dbReference type="PROSITE" id="PS51278">
    <property type="entry name" value="GATASE_TYPE_2"/>
    <property type="match status" value="1"/>
</dbReference>
<feature type="domain" description="Glutamine amidotransferase type-2" evidence="11">
    <location>
        <begin position="2"/>
        <end position="218"/>
    </location>
</feature>
<evidence type="ECO:0000256" key="1">
    <source>
        <dbReference type="ARBA" id="ARBA00005187"/>
    </source>
</evidence>
<evidence type="ECO:0000256" key="8">
    <source>
        <dbReference type="ARBA" id="ARBA00048741"/>
    </source>
</evidence>
<evidence type="ECO:0000256" key="7">
    <source>
        <dbReference type="ARBA" id="ARBA00022962"/>
    </source>
</evidence>
<keyword evidence="13" id="KW-1185">Reference proteome</keyword>
<protein>
    <recommendedName>
        <fullName evidence="3">asparagine synthase (glutamine-hydrolyzing)</fullName>
        <ecNumber evidence="3">6.3.5.4</ecNumber>
    </recommendedName>
</protein>
<comment type="pathway">
    <text evidence="1">Amino-acid biosynthesis; L-asparagine biosynthesis; L-asparagine from L-aspartate (L-Gln route): step 1/1.</text>
</comment>
<keyword evidence="7" id="KW-0315">Glutamine amidotransferase</keyword>
<dbReference type="Pfam" id="PF00733">
    <property type="entry name" value="Asn_synthase"/>
    <property type="match status" value="1"/>
</dbReference>
<name>A0A1C6SL42_9ACTN</name>
<accession>A0A1C6SL42</accession>
<evidence type="ECO:0000256" key="2">
    <source>
        <dbReference type="ARBA" id="ARBA00005752"/>
    </source>
</evidence>
<evidence type="ECO:0000256" key="10">
    <source>
        <dbReference type="PIRSR" id="PIRSR001589-3"/>
    </source>
</evidence>
<evidence type="ECO:0000256" key="9">
    <source>
        <dbReference type="PIRSR" id="PIRSR001589-2"/>
    </source>
</evidence>